<gene>
    <name evidence="1" type="ORF">SCALOS_LOCUS2454</name>
</gene>
<proteinExistence type="predicted"/>
<evidence type="ECO:0000313" key="2">
    <source>
        <dbReference type="Proteomes" id="UP000789860"/>
    </source>
</evidence>
<accession>A0ACA9KMS8</accession>
<evidence type="ECO:0000313" key="1">
    <source>
        <dbReference type="EMBL" id="CAG8481837.1"/>
    </source>
</evidence>
<keyword evidence="2" id="KW-1185">Reference proteome</keyword>
<organism evidence="1 2">
    <name type="scientific">Scutellospora calospora</name>
    <dbReference type="NCBI Taxonomy" id="85575"/>
    <lineage>
        <taxon>Eukaryota</taxon>
        <taxon>Fungi</taxon>
        <taxon>Fungi incertae sedis</taxon>
        <taxon>Mucoromycota</taxon>
        <taxon>Glomeromycotina</taxon>
        <taxon>Glomeromycetes</taxon>
        <taxon>Diversisporales</taxon>
        <taxon>Gigasporaceae</taxon>
        <taxon>Scutellospora</taxon>
    </lineage>
</organism>
<protein>
    <submittedName>
        <fullName evidence="1">3814_t:CDS:1</fullName>
    </submittedName>
</protein>
<comment type="caution">
    <text evidence="1">The sequence shown here is derived from an EMBL/GenBank/DDBJ whole genome shotgun (WGS) entry which is preliminary data.</text>
</comment>
<sequence length="179" mass="21169">MRAYYYDNENSDPREPHEQSPLSPVTPEELANIGVLYMQFQEDYQDQIDKLCEERGYKNRDEINCSKEGLGDAFDSKLEIFFKEHLHEDEEIRYVIDGSGYFDVRDGADRWIRIAVSKGDLLVLPEGIYHRFTLDKNNSLRAMRLFKEEPKWTPIDRPADDNKSRLKYLRSIKDFGLHK</sequence>
<dbReference type="Proteomes" id="UP000789860">
    <property type="component" value="Unassembled WGS sequence"/>
</dbReference>
<dbReference type="EMBL" id="CAJVPM010002196">
    <property type="protein sequence ID" value="CAG8481837.1"/>
    <property type="molecule type" value="Genomic_DNA"/>
</dbReference>
<name>A0ACA9KMS8_9GLOM</name>
<reference evidence="1" key="1">
    <citation type="submission" date="2021-06" db="EMBL/GenBank/DDBJ databases">
        <authorList>
            <person name="Kallberg Y."/>
            <person name="Tangrot J."/>
            <person name="Rosling A."/>
        </authorList>
    </citation>
    <scope>NUCLEOTIDE SEQUENCE</scope>
    <source>
        <strain evidence="1">AU212A</strain>
    </source>
</reference>